<dbReference type="NCBIfam" id="NF004051">
    <property type="entry name" value="PRK05571.1"/>
    <property type="match status" value="1"/>
</dbReference>
<gene>
    <name evidence="3" type="ORF">COV08_01565</name>
</gene>
<proteinExistence type="inferred from homology"/>
<feature type="binding site" evidence="2">
    <location>
        <position position="112"/>
    </location>
    <ligand>
        <name>D-ribulose 5-phosphate</name>
        <dbReference type="ChEBI" id="CHEBI:58121"/>
    </ligand>
</feature>
<dbReference type="EMBL" id="PCYK01000012">
    <property type="protein sequence ID" value="PIR46087.1"/>
    <property type="molecule type" value="Genomic_DNA"/>
</dbReference>
<reference evidence="3 4" key="1">
    <citation type="submission" date="2017-09" db="EMBL/GenBank/DDBJ databases">
        <title>Depth-based differentiation of microbial function through sediment-hosted aquifers and enrichment of novel symbionts in the deep terrestrial subsurface.</title>
        <authorList>
            <person name="Probst A.J."/>
            <person name="Ladd B."/>
            <person name="Jarett J.K."/>
            <person name="Geller-Mcgrath D.E."/>
            <person name="Sieber C.M."/>
            <person name="Emerson J.B."/>
            <person name="Anantharaman K."/>
            <person name="Thomas B.C."/>
            <person name="Malmstrom R."/>
            <person name="Stieglmeier M."/>
            <person name="Klingl A."/>
            <person name="Woyke T."/>
            <person name="Ryan C.M."/>
            <person name="Banfield J.F."/>
        </authorList>
    </citation>
    <scope>NUCLEOTIDE SEQUENCE [LARGE SCALE GENOMIC DNA]</scope>
    <source>
        <strain evidence="3">CG10_big_fil_rev_8_21_14_0_10_49_38</strain>
    </source>
</reference>
<dbReference type="InterPro" id="IPR003500">
    <property type="entry name" value="RpiB_LacA_LacB"/>
</dbReference>
<dbReference type="InterPro" id="IPR036569">
    <property type="entry name" value="RpiB_LacA_LacB_sf"/>
</dbReference>
<dbReference type="PANTHER" id="PTHR30345:SF0">
    <property type="entry name" value="DNA DAMAGE-REPAIR_TOLERATION PROTEIN DRT102"/>
    <property type="match status" value="1"/>
</dbReference>
<feature type="binding site" evidence="2">
    <location>
        <position position="102"/>
    </location>
    <ligand>
        <name>D-ribulose 5-phosphate</name>
        <dbReference type="ChEBI" id="CHEBI:58121"/>
    </ligand>
</feature>
<dbReference type="GO" id="GO:0004751">
    <property type="term" value="F:ribose-5-phosphate isomerase activity"/>
    <property type="evidence" value="ECO:0007669"/>
    <property type="project" value="TreeGrafter"/>
</dbReference>
<evidence type="ECO:0000313" key="3">
    <source>
        <dbReference type="EMBL" id="PIR46087.1"/>
    </source>
</evidence>
<evidence type="ECO:0000256" key="1">
    <source>
        <dbReference type="ARBA" id="ARBA00008754"/>
    </source>
</evidence>
<dbReference type="SUPFAM" id="SSF89623">
    <property type="entry name" value="Ribose/Galactose isomerase RpiB/AlsB"/>
    <property type="match status" value="1"/>
</dbReference>
<dbReference type="Pfam" id="PF02502">
    <property type="entry name" value="LacAB_rpiB"/>
    <property type="match status" value="1"/>
</dbReference>
<feature type="binding site" evidence="2">
    <location>
        <position position="140"/>
    </location>
    <ligand>
        <name>D-ribulose 5-phosphate</name>
        <dbReference type="ChEBI" id="CHEBI:58121"/>
    </ligand>
</feature>
<evidence type="ECO:0000256" key="2">
    <source>
        <dbReference type="PIRSR" id="PIRSR005384-2"/>
    </source>
</evidence>
<sequence length="154" mass="16974">MKIYLAADHAGFALKEAIKKHLKGQGLTVEDQGAFALDPEDDYTDYVKIVAKLIQSEPESRGIVLGGSGQGEAIAANRFAGVRAVVYYGGPEEIIKLSRQHNDANVLSLGARFINETEALSMVDLWLTTDFSNDERHRRRLRAIDDQTSSGRLI</sequence>
<dbReference type="PIRSF" id="PIRSF005384">
    <property type="entry name" value="RpiB_LacA_B"/>
    <property type="match status" value="1"/>
</dbReference>
<dbReference type="Proteomes" id="UP000230431">
    <property type="component" value="Unassembled WGS sequence"/>
</dbReference>
<comment type="similarity">
    <text evidence="1">Belongs to the LacAB/RpiB family.</text>
</comment>
<name>A0A2H0RI02_9BACT</name>
<dbReference type="PANTHER" id="PTHR30345">
    <property type="entry name" value="RIBOSE-5-PHOSPHATE ISOMERASE B"/>
    <property type="match status" value="1"/>
</dbReference>
<protein>
    <submittedName>
        <fullName evidence="3">Ribose-5-phosphate isomerase</fullName>
    </submittedName>
</protein>
<dbReference type="NCBIfam" id="TIGR00689">
    <property type="entry name" value="rpiB_lacA_lacB"/>
    <property type="match status" value="1"/>
</dbReference>
<evidence type="ECO:0000313" key="4">
    <source>
        <dbReference type="Proteomes" id="UP000230431"/>
    </source>
</evidence>
<comment type="caution">
    <text evidence="3">The sequence shown here is derived from an EMBL/GenBank/DDBJ whole genome shotgun (WGS) entry which is preliminary data.</text>
</comment>
<dbReference type="GO" id="GO:0019316">
    <property type="term" value="P:D-allose catabolic process"/>
    <property type="evidence" value="ECO:0007669"/>
    <property type="project" value="TreeGrafter"/>
</dbReference>
<feature type="binding site" evidence="2">
    <location>
        <begin position="8"/>
        <end position="9"/>
    </location>
    <ligand>
        <name>D-ribulose 5-phosphate</name>
        <dbReference type="ChEBI" id="CHEBI:58121"/>
    </ligand>
</feature>
<feature type="binding site" evidence="2">
    <location>
        <position position="136"/>
    </location>
    <ligand>
        <name>D-ribulose 5-phosphate</name>
        <dbReference type="ChEBI" id="CHEBI:58121"/>
    </ligand>
</feature>
<dbReference type="Gene3D" id="3.40.1400.10">
    <property type="entry name" value="Sugar-phosphate isomerase, RpiB/LacA/LacB"/>
    <property type="match status" value="1"/>
</dbReference>
<accession>A0A2H0RI02</accession>
<dbReference type="GO" id="GO:0009052">
    <property type="term" value="P:pentose-phosphate shunt, non-oxidative branch"/>
    <property type="evidence" value="ECO:0007669"/>
    <property type="project" value="TreeGrafter"/>
</dbReference>
<keyword evidence="3" id="KW-0413">Isomerase</keyword>
<dbReference type="AlphaFoldDB" id="A0A2H0RI02"/>
<feature type="binding site" evidence="2">
    <location>
        <begin position="67"/>
        <end position="71"/>
    </location>
    <ligand>
        <name>D-ribulose 5-phosphate</name>
        <dbReference type="ChEBI" id="CHEBI:58121"/>
    </ligand>
</feature>
<organism evidence="3 4">
    <name type="scientific">Candidatus Vogelbacteria bacterium CG10_big_fil_rev_8_21_14_0_10_49_38</name>
    <dbReference type="NCBI Taxonomy" id="1975043"/>
    <lineage>
        <taxon>Bacteria</taxon>
        <taxon>Candidatus Vogeliibacteriota</taxon>
    </lineage>
</organism>